<gene>
    <name evidence="2" type="primary">cymR</name>
    <name evidence="2" type="ORF">TICRE_00260</name>
</gene>
<dbReference type="GO" id="GO:0003700">
    <property type="term" value="F:DNA-binding transcription factor activity"/>
    <property type="evidence" value="ECO:0007669"/>
    <property type="project" value="TreeGrafter"/>
</dbReference>
<dbReference type="PROSITE" id="PS51197">
    <property type="entry name" value="HTH_RRF2_2"/>
    <property type="match status" value="1"/>
</dbReference>
<dbReference type="InterPro" id="IPR036390">
    <property type="entry name" value="WH_DNA-bd_sf"/>
</dbReference>
<name>A0A1U7M9L3_TISCR</name>
<evidence type="ECO:0000256" key="1">
    <source>
        <dbReference type="ARBA" id="ARBA00023125"/>
    </source>
</evidence>
<dbReference type="NCBIfam" id="TIGR00738">
    <property type="entry name" value="rrf2_super"/>
    <property type="match status" value="1"/>
</dbReference>
<dbReference type="InterPro" id="IPR000944">
    <property type="entry name" value="Tscrpt_reg_Rrf2"/>
</dbReference>
<keyword evidence="3" id="KW-1185">Reference proteome</keyword>
<dbReference type="Pfam" id="PF02082">
    <property type="entry name" value="Rrf2"/>
    <property type="match status" value="1"/>
</dbReference>
<dbReference type="PANTHER" id="PTHR33221:SF5">
    <property type="entry name" value="HTH-TYPE TRANSCRIPTIONAL REGULATOR ISCR"/>
    <property type="match status" value="1"/>
</dbReference>
<organism evidence="2 3">
    <name type="scientific">Tissierella creatinophila DSM 6911</name>
    <dbReference type="NCBI Taxonomy" id="1123403"/>
    <lineage>
        <taxon>Bacteria</taxon>
        <taxon>Bacillati</taxon>
        <taxon>Bacillota</taxon>
        <taxon>Tissierellia</taxon>
        <taxon>Tissierellales</taxon>
        <taxon>Tissierellaceae</taxon>
        <taxon>Tissierella</taxon>
    </lineage>
</organism>
<evidence type="ECO:0000313" key="3">
    <source>
        <dbReference type="Proteomes" id="UP000186112"/>
    </source>
</evidence>
<dbReference type="SUPFAM" id="SSF46785">
    <property type="entry name" value="Winged helix' DNA-binding domain"/>
    <property type="match status" value="1"/>
</dbReference>
<dbReference type="EMBL" id="LTDM01000001">
    <property type="protein sequence ID" value="OLS03899.1"/>
    <property type="molecule type" value="Genomic_DNA"/>
</dbReference>
<dbReference type="GO" id="GO:0005829">
    <property type="term" value="C:cytosol"/>
    <property type="evidence" value="ECO:0007669"/>
    <property type="project" value="TreeGrafter"/>
</dbReference>
<dbReference type="GO" id="GO:0003677">
    <property type="term" value="F:DNA binding"/>
    <property type="evidence" value="ECO:0007669"/>
    <property type="project" value="UniProtKB-KW"/>
</dbReference>
<protein>
    <submittedName>
        <fullName evidence="2">HTH-type transcriptional regulator CymR</fullName>
    </submittedName>
</protein>
<dbReference type="PROSITE" id="PS01332">
    <property type="entry name" value="HTH_RRF2_1"/>
    <property type="match status" value="1"/>
</dbReference>
<dbReference type="PANTHER" id="PTHR33221">
    <property type="entry name" value="WINGED HELIX-TURN-HELIX TRANSCRIPTIONAL REGULATOR, RRF2 FAMILY"/>
    <property type="match status" value="1"/>
</dbReference>
<keyword evidence="1" id="KW-0238">DNA-binding</keyword>
<evidence type="ECO:0000313" key="2">
    <source>
        <dbReference type="EMBL" id="OLS03899.1"/>
    </source>
</evidence>
<dbReference type="Gene3D" id="1.10.10.10">
    <property type="entry name" value="Winged helix-like DNA-binding domain superfamily/Winged helix DNA-binding domain"/>
    <property type="match status" value="1"/>
</dbReference>
<proteinExistence type="predicted"/>
<sequence length="137" mass="14995">MIDIKLSTKGRYGLMAMFELAISYGEGPISLKKIAQKQELSDNYLEQLFSVLKRDGLLNSVRGSQGGYMLSKPPKDITVGDILRSLEGSLAPASCVNDDSECCKDDACATKLVLMKIKNSIDEVVDSITLDDMIKDI</sequence>
<dbReference type="InterPro" id="IPR030489">
    <property type="entry name" value="TR_Rrf2-type_CS"/>
</dbReference>
<dbReference type="Proteomes" id="UP000186112">
    <property type="component" value="Unassembled WGS sequence"/>
</dbReference>
<comment type="caution">
    <text evidence="2">The sequence shown here is derived from an EMBL/GenBank/DDBJ whole genome shotgun (WGS) entry which is preliminary data.</text>
</comment>
<accession>A0A1U7M9L3</accession>
<dbReference type="InterPro" id="IPR036388">
    <property type="entry name" value="WH-like_DNA-bd_sf"/>
</dbReference>
<reference evidence="2 3" key="1">
    <citation type="submission" date="2016-02" db="EMBL/GenBank/DDBJ databases">
        <title>Genome sequence of Tissierella creatinophila DSM 6911.</title>
        <authorList>
            <person name="Poehlein A."/>
            <person name="Daniel R."/>
        </authorList>
    </citation>
    <scope>NUCLEOTIDE SEQUENCE [LARGE SCALE GENOMIC DNA]</scope>
    <source>
        <strain evidence="2 3">DSM 6911</strain>
    </source>
</reference>
<dbReference type="AlphaFoldDB" id="A0A1U7M9L3"/>